<gene>
    <name evidence="3" type="ORF">AC529_04665</name>
</gene>
<evidence type="ECO:0008006" key="5">
    <source>
        <dbReference type="Google" id="ProtNLM"/>
    </source>
</evidence>
<organism evidence="3 4">
    <name type="scientific">Thermobifida cellulosilytica TB100</name>
    <dbReference type="NCBI Taxonomy" id="665004"/>
    <lineage>
        <taxon>Bacteria</taxon>
        <taxon>Bacillati</taxon>
        <taxon>Actinomycetota</taxon>
        <taxon>Actinomycetes</taxon>
        <taxon>Streptosporangiales</taxon>
        <taxon>Nocardiopsidaceae</taxon>
        <taxon>Thermobifida</taxon>
    </lineage>
</organism>
<evidence type="ECO:0000313" key="4">
    <source>
        <dbReference type="Proteomes" id="UP000074382"/>
    </source>
</evidence>
<keyword evidence="2" id="KW-0472">Membrane</keyword>
<feature type="transmembrane region" description="Helical" evidence="2">
    <location>
        <begin position="215"/>
        <end position="241"/>
    </location>
</feature>
<reference evidence="4" key="1">
    <citation type="journal article" date="2017" name="Acta Aliment.">
        <title>Plant polysaccharide degrading enzyme system of Thermpbifida cellulosilytica TB100 revealed by de novo genome project data.</title>
        <authorList>
            <person name="Toth A."/>
            <person name="Baka E."/>
            <person name="Luzics S."/>
            <person name="Bata-Vidacs I."/>
            <person name="Nagy I."/>
            <person name="Balint B."/>
            <person name="Herceg R."/>
            <person name="Olasz F."/>
            <person name="Wilk T."/>
            <person name="Nagy T."/>
            <person name="Kriszt B."/>
            <person name="Nagy I."/>
            <person name="Kukolya J."/>
        </authorList>
    </citation>
    <scope>NUCLEOTIDE SEQUENCE [LARGE SCALE GENOMIC DNA]</scope>
    <source>
        <strain evidence="4">TB100</strain>
    </source>
</reference>
<feature type="transmembrane region" description="Helical" evidence="2">
    <location>
        <begin position="261"/>
        <end position="292"/>
    </location>
</feature>
<feature type="transmembrane region" description="Helical" evidence="2">
    <location>
        <begin position="177"/>
        <end position="194"/>
    </location>
</feature>
<dbReference type="Proteomes" id="UP000074382">
    <property type="component" value="Unassembled WGS sequence"/>
</dbReference>
<comment type="caution">
    <text evidence="3">The sequence shown here is derived from an EMBL/GenBank/DDBJ whole genome shotgun (WGS) entry which is preliminary data.</text>
</comment>
<keyword evidence="2" id="KW-1133">Transmembrane helix</keyword>
<feature type="region of interest" description="Disordered" evidence="1">
    <location>
        <begin position="1"/>
        <end position="22"/>
    </location>
</feature>
<keyword evidence="2" id="KW-0812">Transmembrane</keyword>
<keyword evidence="4" id="KW-1185">Reference proteome</keyword>
<accession>A0A147KKA3</accession>
<dbReference type="PATRIC" id="fig|665004.4.peg.1699"/>
<evidence type="ECO:0000256" key="1">
    <source>
        <dbReference type="SAM" id="MobiDB-lite"/>
    </source>
</evidence>
<evidence type="ECO:0000313" key="3">
    <source>
        <dbReference type="EMBL" id="KUP97755.1"/>
    </source>
</evidence>
<feature type="transmembrane region" description="Helical" evidence="2">
    <location>
        <begin position="29"/>
        <end position="48"/>
    </location>
</feature>
<sequence length="306" mass="32816">MTDVQVRPTAVSETPPPAQRKRPDVRIAALRRFAVAITVLNIAGYAFLGFEPALICPLVALATGYTVDLGLEYLDARLAGRRPRFAGGPVALVDFLLPAHITALAVSMLLYSGGQIWVVVFGVVVALGSKAVLRVRIGRGERHVLNPSNFGIAVTLFTFTWVGMAPPYQFTENTTGVWDWVLPGIIVATGTLLNSKLTKRMPLIAGWVTGFAAQAVARALLFGAPLAATLAPVTGLAFVLFTNYMVTDPATTPTRPRNQVFFGFAVAAIYGVLTSMHVAFGMFFALVVVCAVRGLYLYGTSRREVA</sequence>
<dbReference type="EMBL" id="LGEM01000020">
    <property type="protein sequence ID" value="KUP97755.1"/>
    <property type="molecule type" value="Genomic_DNA"/>
</dbReference>
<evidence type="ECO:0000256" key="2">
    <source>
        <dbReference type="SAM" id="Phobius"/>
    </source>
</evidence>
<proteinExistence type="predicted"/>
<dbReference type="AlphaFoldDB" id="A0A147KKA3"/>
<feature type="transmembrane region" description="Helical" evidence="2">
    <location>
        <begin position="145"/>
        <end position="165"/>
    </location>
</feature>
<name>A0A147KKA3_THECS</name>
<dbReference type="RefSeq" id="WP_068755122.1">
    <property type="nucleotide sequence ID" value="NZ_KQ950181.1"/>
</dbReference>
<protein>
    <recommendedName>
        <fullName evidence="5">Enediyne biosynthesis protein UnbU</fullName>
    </recommendedName>
</protein>
<dbReference type="STRING" id="665004.AC529_04665"/>